<accession>T1GEW7</accession>
<dbReference type="HOGENOM" id="CLU_2576594_0_0_1"/>
<protein>
    <submittedName>
        <fullName evidence="1">Uncharacterized protein</fullName>
    </submittedName>
</protein>
<reference evidence="1" key="2">
    <citation type="submission" date="2015-06" db="UniProtKB">
        <authorList>
            <consortium name="EnsemblMetazoa"/>
        </authorList>
    </citation>
    <scope>IDENTIFICATION</scope>
</reference>
<dbReference type="AlphaFoldDB" id="T1GEW7"/>
<dbReference type="Proteomes" id="UP000015102">
    <property type="component" value="Unassembled WGS sequence"/>
</dbReference>
<keyword evidence="2" id="KW-1185">Reference proteome</keyword>
<dbReference type="EnsemblMetazoa" id="MESCA001890-RA">
    <property type="protein sequence ID" value="MESCA001890-PA"/>
    <property type="gene ID" value="MESCA001890"/>
</dbReference>
<sequence>MDGLRLFNLNLRNFSFKTHKFPINIFDETKSTYLTKPSDSGDLSELEQSKIIQITGEIPVPANIFRFFKEKIIDDFITNLY</sequence>
<dbReference type="EMBL" id="CAQQ02119762">
    <property type="status" value="NOT_ANNOTATED_CDS"/>
    <property type="molecule type" value="Genomic_DNA"/>
</dbReference>
<reference evidence="2" key="1">
    <citation type="submission" date="2013-02" db="EMBL/GenBank/DDBJ databases">
        <authorList>
            <person name="Hughes D."/>
        </authorList>
    </citation>
    <scope>NUCLEOTIDE SEQUENCE</scope>
    <source>
        <strain>Durham</strain>
        <strain evidence="2">NC isolate 2 -- Noor lab</strain>
    </source>
</reference>
<name>T1GEW7_MEGSC</name>
<proteinExistence type="predicted"/>
<evidence type="ECO:0000313" key="1">
    <source>
        <dbReference type="EnsemblMetazoa" id="MESCA001890-PA"/>
    </source>
</evidence>
<organism evidence="1 2">
    <name type="scientific">Megaselia scalaris</name>
    <name type="common">Humpbacked fly</name>
    <name type="synonym">Phora scalaris</name>
    <dbReference type="NCBI Taxonomy" id="36166"/>
    <lineage>
        <taxon>Eukaryota</taxon>
        <taxon>Metazoa</taxon>
        <taxon>Ecdysozoa</taxon>
        <taxon>Arthropoda</taxon>
        <taxon>Hexapoda</taxon>
        <taxon>Insecta</taxon>
        <taxon>Pterygota</taxon>
        <taxon>Neoptera</taxon>
        <taxon>Endopterygota</taxon>
        <taxon>Diptera</taxon>
        <taxon>Brachycera</taxon>
        <taxon>Muscomorpha</taxon>
        <taxon>Platypezoidea</taxon>
        <taxon>Phoridae</taxon>
        <taxon>Megaseliini</taxon>
        <taxon>Megaselia</taxon>
    </lineage>
</organism>
<dbReference type="EMBL" id="CAQQ02119763">
    <property type="status" value="NOT_ANNOTATED_CDS"/>
    <property type="molecule type" value="Genomic_DNA"/>
</dbReference>
<evidence type="ECO:0000313" key="2">
    <source>
        <dbReference type="Proteomes" id="UP000015102"/>
    </source>
</evidence>